<gene>
    <name evidence="1" type="ORF">CTOB1V02_LOCUS12152</name>
</gene>
<protein>
    <submittedName>
        <fullName evidence="1">Uncharacterized protein</fullName>
    </submittedName>
</protein>
<reference evidence="1" key="1">
    <citation type="submission" date="2020-11" db="EMBL/GenBank/DDBJ databases">
        <authorList>
            <person name="Tran Van P."/>
        </authorList>
    </citation>
    <scope>NUCLEOTIDE SEQUENCE</scope>
</reference>
<sequence>MTERGGSNNRTVITRKLFEQHTVLSDALSDALTSAEDLFGRDLAPRRTDSGGASTSCGRSLTPCECNAHLRRLRNPSAPYCLGAADPPIRCRQMPGSSVGPAPNGSGSAPQAATPDNCCCPPTSTSTAPATPGWFDNINLTRSDYINIYIAAFVALAGILGDTLLPQRCKCLLLSDSVNATLIAVGLLYG</sequence>
<dbReference type="AlphaFoldDB" id="A0A7R8WSP0"/>
<proteinExistence type="predicted"/>
<name>A0A7R8WSP0_9CRUS</name>
<organism evidence="1">
    <name type="scientific">Cyprideis torosa</name>
    <dbReference type="NCBI Taxonomy" id="163714"/>
    <lineage>
        <taxon>Eukaryota</taxon>
        <taxon>Metazoa</taxon>
        <taxon>Ecdysozoa</taxon>
        <taxon>Arthropoda</taxon>
        <taxon>Crustacea</taxon>
        <taxon>Oligostraca</taxon>
        <taxon>Ostracoda</taxon>
        <taxon>Podocopa</taxon>
        <taxon>Podocopida</taxon>
        <taxon>Cytherocopina</taxon>
        <taxon>Cytheroidea</taxon>
        <taxon>Cytherideidae</taxon>
        <taxon>Cyprideis</taxon>
    </lineage>
</organism>
<evidence type="ECO:0000313" key="1">
    <source>
        <dbReference type="EMBL" id="CAD7234336.1"/>
    </source>
</evidence>
<accession>A0A7R8WSP0</accession>
<feature type="non-terminal residue" evidence="1">
    <location>
        <position position="1"/>
    </location>
</feature>
<dbReference type="EMBL" id="OB668395">
    <property type="protein sequence ID" value="CAD7234336.1"/>
    <property type="molecule type" value="Genomic_DNA"/>
</dbReference>